<reference evidence="14" key="1">
    <citation type="submission" date="2019-02" db="EMBL/GenBank/DDBJ databases">
        <authorList>
            <person name="Gruber-Vodicka R. H."/>
            <person name="Seah K. B. B."/>
        </authorList>
    </citation>
    <scope>NUCLEOTIDE SEQUENCE</scope>
    <source>
        <strain evidence="14">BECK_BZ123</strain>
    </source>
</reference>
<feature type="binding site" evidence="11">
    <location>
        <position position="121"/>
    </location>
    <ligand>
        <name>S-adenosyl-L-methionine</name>
        <dbReference type="ChEBI" id="CHEBI:59789"/>
    </ligand>
</feature>
<sequence>MRASKSNPYRTTSHRNDPFVKKAKEAGYRSRAAYKLLEIDQRDHLFRLGDTVVDLGAAPGGWSQVAKEKIGKKGLVIAIDMLPIKPIHGVVSLKGDMRDRRMQNQILDLLAGDAARVVISDMAPNISGSSVLDQPKILHVAESAFEAGIRFLAPGGDFLVKVFQGEGFDAFVSTVRCSFTKTHIRKPKASRPSSREVYILGLGLSSNA</sequence>
<dbReference type="FunFam" id="3.40.50.150:FF:000005">
    <property type="entry name" value="Ribosomal RNA large subunit methyltransferase E"/>
    <property type="match status" value="1"/>
</dbReference>
<comment type="catalytic activity">
    <reaction evidence="10 11">
        <text>uridine(2552) in 23S rRNA + S-adenosyl-L-methionine = 2'-O-methyluridine(2552) in 23S rRNA + S-adenosyl-L-homocysteine + H(+)</text>
        <dbReference type="Rhea" id="RHEA:42720"/>
        <dbReference type="Rhea" id="RHEA-COMP:10202"/>
        <dbReference type="Rhea" id="RHEA-COMP:10203"/>
        <dbReference type="ChEBI" id="CHEBI:15378"/>
        <dbReference type="ChEBI" id="CHEBI:57856"/>
        <dbReference type="ChEBI" id="CHEBI:59789"/>
        <dbReference type="ChEBI" id="CHEBI:65315"/>
        <dbReference type="ChEBI" id="CHEBI:74478"/>
        <dbReference type="EC" id="2.1.1.166"/>
    </reaction>
</comment>
<feature type="active site" description="Proton acceptor" evidence="11 12">
    <location>
        <position position="161"/>
    </location>
</feature>
<evidence type="ECO:0000256" key="2">
    <source>
        <dbReference type="ARBA" id="ARBA00022603"/>
    </source>
</evidence>
<dbReference type="PANTHER" id="PTHR10920:SF18">
    <property type="entry name" value="RRNA METHYLTRANSFERASE 2, MITOCHONDRIAL"/>
    <property type="match status" value="1"/>
</dbReference>
<evidence type="ECO:0000256" key="7">
    <source>
        <dbReference type="ARBA" id="ARBA00041129"/>
    </source>
</evidence>
<dbReference type="InterPro" id="IPR002877">
    <property type="entry name" value="RNA_MeTrfase_FtsJ_dom"/>
</dbReference>
<evidence type="ECO:0000256" key="11">
    <source>
        <dbReference type="HAMAP-Rule" id="MF_01547"/>
    </source>
</evidence>
<comment type="similarity">
    <text evidence="11">Belongs to the class I-like SAM-binding methyltransferase superfamily. RNA methyltransferase RlmE family.</text>
</comment>
<keyword evidence="1 11" id="KW-0698">rRNA processing</keyword>
<dbReference type="InterPro" id="IPR050082">
    <property type="entry name" value="RNA_methyltr_RlmE"/>
</dbReference>
<evidence type="ECO:0000256" key="9">
    <source>
        <dbReference type="ARBA" id="ARBA00042745"/>
    </source>
</evidence>
<evidence type="ECO:0000256" key="10">
    <source>
        <dbReference type="ARBA" id="ARBA00048970"/>
    </source>
</evidence>
<gene>
    <name evidence="11" type="primary">rlmE</name>
    <name evidence="11" type="synonym">ftsJ</name>
    <name evidence="11" type="synonym">rrmJ</name>
    <name evidence="14" type="ORF">BECKTC1821D_GA0114238_10024</name>
</gene>
<feature type="binding site" evidence="11">
    <location>
        <position position="60"/>
    </location>
    <ligand>
        <name>S-adenosyl-L-methionine</name>
        <dbReference type="ChEBI" id="CHEBI:59789"/>
    </ligand>
</feature>
<dbReference type="AlphaFoldDB" id="A0A450Y7Y2"/>
<evidence type="ECO:0000256" key="4">
    <source>
        <dbReference type="ARBA" id="ARBA00022691"/>
    </source>
</evidence>
<dbReference type="Gene3D" id="3.40.50.150">
    <property type="entry name" value="Vaccinia Virus protein VP39"/>
    <property type="match status" value="1"/>
</dbReference>
<evidence type="ECO:0000259" key="13">
    <source>
        <dbReference type="Pfam" id="PF01728"/>
    </source>
</evidence>
<dbReference type="EC" id="2.1.1.166" evidence="6 11"/>
<keyword evidence="2 11" id="KW-0489">Methyltransferase</keyword>
<keyword evidence="3 11" id="KW-0808">Transferase</keyword>
<evidence type="ECO:0000256" key="1">
    <source>
        <dbReference type="ARBA" id="ARBA00022552"/>
    </source>
</evidence>
<dbReference type="Pfam" id="PF01728">
    <property type="entry name" value="FtsJ"/>
    <property type="match status" value="1"/>
</dbReference>
<comment type="function">
    <text evidence="5 11">Specifically methylates the uridine in position 2552 of 23S rRNA at the 2'-O position of the ribose in the fully assembled 50S ribosomal subunit.</text>
</comment>
<evidence type="ECO:0000256" key="12">
    <source>
        <dbReference type="PIRSR" id="PIRSR005461-1"/>
    </source>
</evidence>
<evidence type="ECO:0000256" key="3">
    <source>
        <dbReference type="ARBA" id="ARBA00022679"/>
    </source>
</evidence>
<feature type="binding site" evidence="11">
    <location>
        <position position="80"/>
    </location>
    <ligand>
        <name>S-adenosyl-L-methionine</name>
        <dbReference type="ChEBI" id="CHEBI:59789"/>
    </ligand>
</feature>
<organism evidence="14">
    <name type="scientific">Candidatus Kentrum sp. TC</name>
    <dbReference type="NCBI Taxonomy" id="2126339"/>
    <lineage>
        <taxon>Bacteria</taxon>
        <taxon>Pseudomonadati</taxon>
        <taxon>Pseudomonadota</taxon>
        <taxon>Gammaproteobacteria</taxon>
        <taxon>Candidatus Kentrum</taxon>
    </lineage>
</organism>
<keyword evidence="4 11" id="KW-0949">S-adenosyl-L-methionine</keyword>
<feature type="binding site" evidence="11">
    <location>
        <position position="96"/>
    </location>
    <ligand>
        <name>S-adenosyl-L-methionine</name>
        <dbReference type="ChEBI" id="CHEBI:59789"/>
    </ligand>
</feature>
<evidence type="ECO:0000313" key="14">
    <source>
        <dbReference type="EMBL" id="VFK37630.1"/>
    </source>
</evidence>
<protein>
    <recommendedName>
        <fullName evidence="7 11">Ribosomal RNA large subunit methyltransferase E</fullName>
        <ecNumber evidence="6 11">2.1.1.166</ecNumber>
    </recommendedName>
    <alternativeName>
        <fullName evidence="9 11">23S rRNA Um2552 methyltransferase</fullName>
    </alternativeName>
    <alternativeName>
        <fullName evidence="8 11">rRNA (uridine-2'-O-)-methyltransferase</fullName>
    </alternativeName>
</protein>
<dbReference type="GO" id="GO:0008650">
    <property type="term" value="F:rRNA (uridine-2'-O-)-methyltransferase activity"/>
    <property type="evidence" value="ECO:0007669"/>
    <property type="project" value="UniProtKB-UniRule"/>
</dbReference>
<dbReference type="PANTHER" id="PTHR10920">
    <property type="entry name" value="RIBOSOMAL RNA METHYLTRANSFERASE"/>
    <property type="match status" value="1"/>
</dbReference>
<evidence type="ECO:0000256" key="8">
    <source>
        <dbReference type="ARBA" id="ARBA00041995"/>
    </source>
</evidence>
<feature type="binding site" evidence="11">
    <location>
        <position position="62"/>
    </location>
    <ligand>
        <name>S-adenosyl-L-methionine</name>
        <dbReference type="ChEBI" id="CHEBI:59789"/>
    </ligand>
</feature>
<dbReference type="PIRSF" id="PIRSF005461">
    <property type="entry name" value="23S_rRNA_mtase"/>
    <property type="match status" value="1"/>
</dbReference>
<dbReference type="InterPro" id="IPR029063">
    <property type="entry name" value="SAM-dependent_MTases_sf"/>
</dbReference>
<dbReference type="EMBL" id="CAADFS010000002">
    <property type="protein sequence ID" value="VFK37630.1"/>
    <property type="molecule type" value="Genomic_DNA"/>
</dbReference>
<dbReference type="GO" id="GO:0005737">
    <property type="term" value="C:cytoplasm"/>
    <property type="evidence" value="ECO:0007669"/>
    <property type="project" value="UniProtKB-SubCell"/>
</dbReference>
<dbReference type="InterPro" id="IPR015507">
    <property type="entry name" value="rRNA-MeTfrase_E"/>
</dbReference>
<proteinExistence type="inferred from homology"/>
<dbReference type="SUPFAM" id="SSF53335">
    <property type="entry name" value="S-adenosyl-L-methionine-dependent methyltransferases"/>
    <property type="match status" value="1"/>
</dbReference>
<evidence type="ECO:0000256" key="5">
    <source>
        <dbReference type="ARBA" id="ARBA00037569"/>
    </source>
</evidence>
<comment type="subcellular location">
    <subcellularLocation>
        <location evidence="11">Cytoplasm</location>
    </subcellularLocation>
</comment>
<feature type="domain" description="Ribosomal RNA methyltransferase FtsJ" evidence="13">
    <location>
        <begin position="28"/>
        <end position="203"/>
    </location>
</feature>
<accession>A0A450Y7Y2</accession>
<dbReference type="HAMAP" id="MF_01547">
    <property type="entry name" value="RNA_methyltr_E"/>
    <property type="match status" value="1"/>
</dbReference>
<keyword evidence="11" id="KW-0963">Cytoplasm</keyword>
<evidence type="ECO:0000256" key="6">
    <source>
        <dbReference type="ARBA" id="ARBA00038861"/>
    </source>
</evidence>
<name>A0A450Y7Y2_9GAMM</name>